<dbReference type="InterPro" id="IPR011989">
    <property type="entry name" value="ARM-like"/>
</dbReference>
<dbReference type="PANTHER" id="PTHR10997">
    <property type="entry name" value="IMPORTIN-7, 8, 11"/>
    <property type="match status" value="1"/>
</dbReference>
<dbReference type="STRING" id="48269.A0A183M2B0"/>
<dbReference type="GO" id="GO:0005049">
    <property type="term" value="F:nuclear export signal receptor activity"/>
    <property type="evidence" value="ECO:0007669"/>
    <property type="project" value="TreeGrafter"/>
</dbReference>
<proteinExistence type="predicted"/>
<dbReference type="Proteomes" id="UP000277204">
    <property type="component" value="Unassembled WGS sequence"/>
</dbReference>
<accession>A0A183M2B0</accession>
<dbReference type="AlphaFoldDB" id="A0A183M2B0"/>
<dbReference type="Pfam" id="PF08506">
    <property type="entry name" value="Cse1"/>
    <property type="match status" value="1"/>
</dbReference>
<sequence length="242" mass="26962">MALPPETEIRELIGNAIGFLSCVISRPQHRYLFENPETLQKLCEKVILPNMHFRALDEELFTENPDEYIRLDLEGSNAQTRRRAACNLVHVLCEAFEGAVVTNFATYIEHLLNEYTNTPNGGAWTSKDAALLLVTSVASRGKTEKHGVTVSTELVNLTTFFENHVLPELQNPNVNYLPVIKADCLRYAIAFRSLLPSVALINLLNMTPVLLTASAPVVQSYVASLIDKLLAMRRLDSPTDPV</sequence>
<dbReference type="PANTHER" id="PTHR10997:SF8">
    <property type="entry name" value="EXPORTIN-2"/>
    <property type="match status" value="1"/>
</dbReference>
<dbReference type="GO" id="GO:0006606">
    <property type="term" value="P:protein import into nucleus"/>
    <property type="evidence" value="ECO:0007669"/>
    <property type="project" value="TreeGrafter"/>
</dbReference>
<dbReference type="GO" id="GO:0005635">
    <property type="term" value="C:nuclear envelope"/>
    <property type="evidence" value="ECO:0007669"/>
    <property type="project" value="TreeGrafter"/>
</dbReference>
<reference evidence="1 2" key="1">
    <citation type="submission" date="2018-11" db="EMBL/GenBank/DDBJ databases">
        <authorList>
            <consortium name="Pathogen Informatics"/>
        </authorList>
    </citation>
    <scope>NUCLEOTIDE SEQUENCE [LARGE SCALE GENOMIC DNA]</scope>
    <source>
        <strain evidence="1 2">Zambia</strain>
    </source>
</reference>
<dbReference type="GO" id="GO:0006611">
    <property type="term" value="P:protein export from nucleus"/>
    <property type="evidence" value="ECO:0007669"/>
    <property type="project" value="TreeGrafter"/>
</dbReference>
<dbReference type="EMBL" id="UZAI01005151">
    <property type="protein sequence ID" value="VDO89297.1"/>
    <property type="molecule type" value="Genomic_DNA"/>
</dbReference>
<dbReference type="InterPro" id="IPR013713">
    <property type="entry name" value="XPO2_central"/>
</dbReference>
<keyword evidence="2" id="KW-1185">Reference proteome</keyword>
<evidence type="ECO:0000313" key="1">
    <source>
        <dbReference type="EMBL" id="VDO89297.1"/>
    </source>
</evidence>
<dbReference type="GO" id="GO:0005829">
    <property type="term" value="C:cytosol"/>
    <property type="evidence" value="ECO:0007669"/>
    <property type="project" value="TreeGrafter"/>
</dbReference>
<protein>
    <submittedName>
        <fullName evidence="1">Uncharacterized protein</fullName>
    </submittedName>
</protein>
<dbReference type="SUPFAM" id="SSF48371">
    <property type="entry name" value="ARM repeat"/>
    <property type="match status" value="1"/>
</dbReference>
<dbReference type="Gene3D" id="1.25.10.10">
    <property type="entry name" value="Leucine-rich Repeat Variant"/>
    <property type="match status" value="1"/>
</dbReference>
<evidence type="ECO:0000313" key="2">
    <source>
        <dbReference type="Proteomes" id="UP000277204"/>
    </source>
</evidence>
<dbReference type="InterPro" id="IPR016024">
    <property type="entry name" value="ARM-type_fold"/>
</dbReference>
<gene>
    <name evidence="1" type="ORF">SMRZ_LOCUS10185</name>
</gene>
<organism evidence="1 2">
    <name type="scientific">Schistosoma margrebowiei</name>
    <dbReference type="NCBI Taxonomy" id="48269"/>
    <lineage>
        <taxon>Eukaryota</taxon>
        <taxon>Metazoa</taxon>
        <taxon>Spiralia</taxon>
        <taxon>Lophotrochozoa</taxon>
        <taxon>Platyhelminthes</taxon>
        <taxon>Trematoda</taxon>
        <taxon>Digenea</taxon>
        <taxon>Strigeidida</taxon>
        <taxon>Schistosomatoidea</taxon>
        <taxon>Schistosomatidae</taxon>
        <taxon>Schistosoma</taxon>
    </lineage>
</organism>
<name>A0A183M2B0_9TREM</name>